<evidence type="ECO:0000256" key="1">
    <source>
        <dbReference type="ARBA" id="ARBA00001946"/>
    </source>
</evidence>
<evidence type="ECO:0000256" key="5">
    <source>
        <dbReference type="ARBA" id="ARBA00022839"/>
    </source>
</evidence>
<evidence type="ECO:0000256" key="2">
    <source>
        <dbReference type="ARBA" id="ARBA00022722"/>
    </source>
</evidence>
<gene>
    <name evidence="10" type="primary">LOC113399532</name>
</gene>
<sequence>MSIATYVFLDLETTGLPGQENNKTKITELSLVAVKREHVLETRVGATPRVQHKLTLCFNPGRMVAPSCSEVTGLCNELLEYESTFNIDTFTLINTFLKTLTKPVCLIAQNGYRFDFPILKNHLVKLGVSLSDDILCADCYHSFYDILEKKKYVNDAAAKSNQCNTSISLNECDDETHVLNVDTNYFQSENEKTPKRPVVNTKKICRPSPISKVRRRFPWSDGEKPEQKYKLKDVYERLLNRKAEDAHRAENDCLFALAGFVALSREMVQWFDDNHCLFSEVKPMTIGVPLDY</sequence>
<dbReference type="GO" id="GO:0006308">
    <property type="term" value="P:DNA catabolic process"/>
    <property type="evidence" value="ECO:0007669"/>
    <property type="project" value="TreeGrafter"/>
</dbReference>
<evidence type="ECO:0000313" key="10">
    <source>
        <dbReference type="RefSeq" id="XP_026494463.2"/>
    </source>
</evidence>
<evidence type="ECO:0000256" key="3">
    <source>
        <dbReference type="ARBA" id="ARBA00022723"/>
    </source>
</evidence>
<dbReference type="GeneID" id="113399532"/>
<evidence type="ECO:0000256" key="6">
    <source>
        <dbReference type="ARBA" id="ARBA00022842"/>
    </source>
</evidence>
<dbReference type="OMA" id="FDFPIVR"/>
<accession>A0A8B8IBK6</accession>
<keyword evidence="5" id="KW-0269">Exonuclease</keyword>
<dbReference type="PANTHER" id="PTHR13058">
    <property type="entry name" value="THREE PRIME REPAIR EXONUCLEASE 1, 2"/>
    <property type="match status" value="1"/>
</dbReference>
<dbReference type="GO" id="GO:0008296">
    <property type="term" value="F:3'-5'-DNA exonuclease activity"/>
    <property type="evidence" value="ECO:0007669"/>
    <property type="project" value="TreeGrafter"/>
</dbReference>
<dbReference type="InterPro" id="IPR040393">
    <property type="entry name" value="TREX1/2"/>
</dbReference>
<keyword evidence="6" id="KW-0460">Magnesium</keyword>
<dbReference type="Gene3D" id="3.30.420.10">
    <property type="entry name" value="Ribonuclease H-like superfamily/Ribonuclease H"/>
    <property type="match status" value="1"/>
</dbReference>
<organism evidence="9 10">
    <name type="scientific">Vanessa tameamea</name>
    <name type="common">Kamehameha butterfly</name>
    <dbReference type="NCBI Taxonomy" id="334116"/>
    <lineage>
        <taxon>Eukaryota</taxon>
        <taxon>Metazoa</taxon>
        <taxon>Ecdysozoa</taxon>
        <taxon>Arthropoda</taxon>
        <taxon>Hexapoda</taxon>
        <taxon>Insecta</taxon>
        <taxon>Pterygota</taxon>
        <taxon>Neoptera</taxon>
        <taxon>Endopterygota</taxon>
        <taxon>Lepidoptera</taxon>
        <taxon>Glossata</taxon>
        <taxon>Ditrysia</taxon>
        <taxon>Papilionoidea</taxon>
        <taxon>Nymphalidae</taxon>
        <taxon>Nymphalinae</taxon>
        <taxon>Vanessa</taxon>
    </lineage>
</organism>
<dbReference type="GO" id="GO:0046872">
    <property type="term" value="F:metal ion binding"/>
    <property type="evidence" value="ECO:0007669"/>
    <property type="project" value="UniProtKB-KW"/>
</dbReference>
<dbReference type="OrthoDB" id="10250935at2759"/>
<keyword evidence="2" id="KW-0540">Nuclease</keyword>
<keyword evidence="9" id="KW-1185">Reference proteome</keyword>
<keyword evidence="4" id="KW-0378">Hydrolase</keyword>
<dbReference type="PANTHER" id="PTHR13058:SF19">
    <property type="entry name" value="LD40940P"/>
    <property type="match status" value="1"/>
</dbReference>
<evidence type="ECO:0000256" key="4">
    <source>
        <dbReference type="ARBA" id="ARBA00022801"/>
    </source>
</evidence>
<dbReference type="SUPFAM" id="SSF53098">
    <property type="entry name" value="Ribonuclease H-like"/>
    <property type="match status" value="1"/>
</dbReference>
<dbReference type="InterPro" id="IPR012337">
    <property type="entry name" value="RNaseH-like_sf"/>
</dbReference>
<evidence type="ECO:0000256" key="7">
    <source>
        <dbReference type="ARBA" id="ARBA00025769"/>
    </source>
</evidence>
<dbReference type="Proteomes" id="UP001652626">
    <property type="component" value="Chromosome 25"/>
</dbReference>
<evidence type="ECO:0000313" key="9">
    <source>
        <dbReference type="Proteomes" id="UP001652626"/>
    </source>
</evidence>
<dbReference type="GO" id="GO:0003676">
    <property type="term" value="F:nucleic acid binding"/>
    <property type="evidence" value="ECO:0007669"/>
    <property type="project" value="InterPro"/>
</dbReference>
<reference evidence="10" key="1">
    <citation type="submission" date="2025-08" db="UniProtKB">
        <authorList>
            <consortium name="RefSeq"/>
        </authorList>
    </citation>
    <scope>IDENTIFICATION</scope>
    <source>
        <tissue evidence="10">Whole body</tissue>
    </source>
</reference>
<feature type="domain" description="Exonuclease" evidence="8">
    <location>
        <begin position="5"/>
        <end position="269"/>
    </location>
</feature>
<dbReference type="AlphaFoldDB" id="A0A8B8IBK6"/>
<keyword evidence="3" id="KW-0479">Metal-binding</keyword>
<evidence type="ECO:0000259" key="8">
    <source>
        <dbReference type="SMART" id="SM00479"/>
    </source>
</evidence>
<comment type="similarity">
    <text evidence="7">Belongs to the exonuclease superfamily. TREX family.</text>
</comment>
<dbReference type="InterPro" id="IPR036397">
    <property type="entry name" value="RNaseH_sf"/>
</dbReference>
<dbReference type="SMART" id="SM00479">
    <property type="entry name" value="EXOIII"/>
    <property type="match status" value="1"/>
</dbReference>
<dbReference type="InterPro" id="IPR013520">
    <property type="entry name" value="Ribonucl_H"/>
</dbReference>
<proteinExistence type="inferred from homology"/>
<dbReference type="RefSeq" id="XP_026494463.2">
    <property type="nucleotide sequence ID" value="XM_026638678.2"/>
</dbReference>
<name>A0A8B8IBK6_VANTA</name>
<comment type="cofactor">
    <cofactor evidence="1">
        <name>Mg(2+)</name>
        <dbReference type="ChEBI" id="CHEBI:18420"/>
    </cofactor>
</comment>
<protein>
    <submittedName>
        <fullName evidence="10">Uncharacterized protein LOC113399532</fullName>
    </submittedName>
</protein>
<dbReference type="GO" id="GO:0005737">
    <property type="term" value="C:cytoplasm"/>
    <property type="evidence" value="ECO:0007669"/>
    <property type="project" value="TreeGrafter"/>
</dbReference>